<comment type="catalytic activity">
    <reaction evidence="1">
        <text>ATP + protein L-histidine = ADP + protein N-phospho-L-histidine.</text>
        <dbReference type="EC" id="2.7.13.3"/>
    </reaction>
</comment>
<dbReference type="Gene3D" id="6.10.340.10">
    <property type="match status" value="1"/>
</dbReference>
<feature type="coiled-coil region" evidence="7">
    <location>
        <begin position="250"/>
        <end position="280"/>
    </location>
</feature>
<evidence type="ECO:0000256" key="3">
    <source>
        <dbReference type="ARBA" id="ARBA00012438"/>
    </source>
</evidence>
<evidence type="ECO:0000256" key="8">
    <source>
        <dbReference type="SAM" id="Phobius"/>
    </source>
</evidence>
<dbReference type="EC" id="2.7.13.3" evidence="3"/>
<evidence type="ECO:0000313" key="11">
    <source>
        <dbReference type="EMBL" id="MBC8433089.1"/>
    </source>
</evidence>
<evidence type="ECO:0000259" key="10">
    <source>
        <dbReference type="PROSITE" id="PS50885"/>
    </source>
</evidence>
<evidence type="ECO:0000313" key="12">
    <source>
        <dbReference type="Proteomes" id="UP000605201"/>
    </source>
</evidence>
<dbReference type="SUPFAM" id="SSF47384">
    <property type="entry name" value="Homodimeric domain of signal transducing histidine kinase"/>
    <property type="match status" value="1"/>
</dbReference>
<dbReference type="PRINTS" id="PR00344">
    <property type="entry name" value="BCTRLSENSOR"/>
</dbReference>
<dbReference type="SMART" id="SM00388">
    <property type="entry name" value="HisKA"/>
    <property type="match status" value="1"/>
</dbReference>
<evidence type="ECO:0000256" key="1">
    <source>
        <dbReference type="ARBA" id="ARBA00000085"/>
    </source>
</evidence>
<comment type="subcellular location">
    <subcellularLocation>
        <location evidence="2">Membrane</location>
    </subcellularLocation>
</comment>
<dbReference type="GO" id="GO:0000155">
    <property type="term" value="F:phosphorelay sensor kinase activity"/>
    <property type="evidence" value="ECO:0007669"/>
    <property type="project" value="InterPro"/>
</dbReference>
<organism evidence="11 12">
    <name type="scientific">Candidatus Desulfatibia vada</name>
    <dbReference type="NCBI Taxonomy" id="2841696"/>
    <lineage>
        <taxon>Bacteria</taxon>
        <taxon>Pseudomonadati</taxon>
        <taxon>Thermodesulfobacteriota</taxon>
        <taxon>Desulfobacteria</taxon>
        <taxon>Desulfobacterales</taxon>
        <taxon>Desulfobacterales incertae sedis</taxon>
        <taxon>Candidatus Desulfatibia</taxon>
    </lineage>
</organism>
<dbReference type="Gene3D" id="1.10.287.130">
    <property type="match status" value="1"/>
</dbReference>
<dbReference type="InterPro" id="IPR036097">
    <property type="entry name" value="HisK_dim/P_sf"/>
</dbReference>
<keyword evidence="8" id="KW-1133">Transmembrane helix</keyword>
<protein>
    <recommendedName>
        <fullName evidence="3">histidine kinase</fullName>
        <ecNumber evidence="3">2.7.13.3</ecNumber>
    </recommendedName>
</protein>
<dbReference type="InterPro" id="IPR003661">
    <property type="entry name" value="HisK_dim/P_dom"/>
</dbReference>
<dbReference type="AlphaFoldDB" id="A0A8J6NZX1"/>
<dbReference type="PANTHER" id="PTHR43065">
    <property type="entry name" value="SENSOR HISTIDINE KINASE"/>
    <property type="match status" value="1"/>
</dbReference>
<evidence type="ECO:0000256" key="7">
    <source>
        <dbReference type="SAM" id="Coils"/>
    </source>
</evidence>
<feature type="transmembrane region" description="Helical" evidence="8">
    <location>
        <begin position="12"/>
        <end position="33"/>
    </location>
</feature>
<dbReference type="Proteomes" id="UP000605201">
    <property type="component" value="Unassembled WGS sequence"/>
</dbReference>
<dbReference type="InterPro" id="IPR005467">
    <property type="entry name" value="His_kinase_dom"/>
</dbReference>
<dbReference type="PROSITE" id="PS50885">
    <property type="entry name" value="HAMP"/>
    <property type="match status" value="1"/>
</dbReference>
<dbReference type="PROSITE" id="PS50109">
    <property type="entry name" value="HIS_KIN"/>
    <property type="match status" value="1"/>
</dbReference>
<evidence type="ECO:0000256" key="6">
    <source>
        <dbReference type="ARBA" id="ARBA00022777"/>
    </source>
</evidence>
<reference evidence="11 12" key="1">
    <citation type="submission" date="2020-08" db="EMBL/GenBank/DDBJ databases">
        <title>Bridging the membrane lipid divide: bacteria of the FCB group superphylum have the potential to synthesize archaeal ether lipids.</title>
        <authorList>
            <person name="Villanueva L."/>
            <person name="Von Meijenfeldt F.A.B."/>
            <person name="Westbye A.B."/>
            <person name="Yadav S."/>
            <person name="Hopmans E.C."/>
            <person name="Dutilh B.E."/>
            <person name="Sinninghe Damste J.S."/>
        </authorList>
    </citation>
    <scope>NUCLEOTIDE SEQUENCE [LARGE SCALE GENOMIC DNA]</scope>
    <source>
        <strain evidence="11">NIOZ-UU17</strain>
    </source>
</reference>
<gene>
    <name evidence="11" type="ORF">H8D96_14350</name>
</gene>
<dbReference type="InterPro" id="IPR036890">
    <property type="entry name" value="HATPase_C_sf"/>
</dbReference>
<keyword evidence="5" id="KW-0808">Transferase</keyword>
<dbReference type="InterPro" id="IPR003594">
    <property type="entry name" value="HATPase_dom"/>
</dbReference>
<dbReference type="InterPro" id="IPR004358">
    <property type="entry name" value="Sig_transdc_His_kin-like_C"/>
</dbReference>
<feature type="transmembrane region" description="Helical" evidence="8">
    <location>
        <begin position="178"/>
        <end position="198"/>
    </location>
</feature>
<keyword evidence="6" id="KW-0418">Kinase</keyword>
<dbReference type="SMART" id="SM00387">
    <property type="entry name" value="HATPase_c"/>
    <property type="match status" value="1"/>
</dbReference>
<keyword evidence="7" id="KW-0175">Coiled coil</keyword>
<dbReference type="CDD" id="cd00082">
    <property type="entry name" value="HisKA"/>
    <property type="match status" value="1"/>
</dbReference>
<evidence type="ECO:0000256" key="5">
    <source>
        <dbReference type="ARBA" id="ARBA00022679"/>
    </source>
</evidence>
<dbReference type="EMBL" id="JACNIG010000268">
    <property type="protein sequence ID" value="MBC8433089.1"/>
    <property type="molecule type" value="Genomic_DNA"/>
</dbReference>
<comment type="caution">
    <text evidence="11">The sequence shown here is derived from an EMBL/GenBank/DDBJ whole genome shotgun (WGS) entry which is preliminary data.</text>
</comment>
<proteinExistence type="predicted"/>
<feature type="domain" description="Histidine kinase" evidence="9">
    <location>
        <begin position="289"/>
        <end position="512"/>
    </location>
</feature>
<name>A0A8J6NZX1_9BACT</name>
<evidence type="ECO:0000256" key="2">
    <source>
        <dbReference type="ARBA" id="ARBA00004370"/>
    </source>
</evidence>
<dbReference type="SUPFAM" id="SSF55874">
    <property type="entry name" value="ATPase domain of HSP90 chaperone/DNA topoisomerase II/histidine kinase"/>
    <property type="match status" value="1"/>
</dbReference>
<accession>A0A8J6NZX1</accession>
<dbReference type="Pfam" id="PF02518">
    <property type="entry name" value="HATPase_c"/>
    <property type="match status" value="1"/>
</dbReference>
<keyword evidence="8" id="KW-0472">Membrane</keyword>
<evidence type="ECO:0000259" key="9">
    <source>
        <dbReference type="PROSITE" id="PS50109"/>
    </source>
</evidence>
<feature type="domain" description="HAMP" evidence="10">
    <location>
        <begin position="199"/>
        <end position="251"/>
    </location>
</feature>
<dbReference type="PANTHER" id="PTHR43065:SF42">
    <property type="entry name" value="TWO-COMPONENT SENSOR PPRA"/>
    <property type="match status" value="1"/>
</dbReference>
<dbReference type="InterPro" id="IPR003660">
    <property type="entry name" value="HAMP_dom"/>
</dbReference>
<keyword evidence="4" id="KW-0597">Phosphoprotein</keyword>
<evidence type="ECO:0000256" key="4">
    <source>
        <dbReference type="ARBA" id="ARBA00022553"/>
    </source>
</evidence>
<dbReference type="Pfam" id="PF00512">
    <property type="entry name" value="HisKA"/>
    <property type="match status" value="1"/>
</dbReference>
<keyword evidence="8" id="KW-0812">Transmembrane</keyword>
<sequence length="512" mass="57165">MLRRGLKTNITINLAIMLVLAMILIDFVMIITAQRALQQSEISRGYFFLSGIGSILANAPEPAKDIGDIKFQNNFEKLLNEAGYLCGVVLGANEKKVFLNEKGCSLHRELEILARQSILSGNKSMRFVGTTWAVFWRQSRYLILSAPIYTKGRVIVSASVVLPLENIYAGLRRTQNVFYIYLFINTVVLTLAGLYRMMKLTVKPLQRLVKRADEYTEDDEMFFLSEAGDNEFNKLSRALNNMLTHIAADKENLRTTVKTLEKTNIELKKAQQEVIRAEKLSSIGRLSSGIAHEIGNPIGIVTGYLELLKQNDISEEDRGEFILRTEKEINRIHTIIRQLLDFARPSIDSPQVVAVHEIVNDILETVKFQPVMSQIDLQLDLGAQSDSVIADPDHLRQVFLNLLLNAADAVAHANERLNGRITIKSKVEPNPQADTNDKTRVLKVEIIDNGLGIKKEDIDNIFDPFYTTKEPGKGTGLGLSVSFMILEGIGGKIEASSKEGMGTTMAVYLPLA</sequence>
<dbReference type="GO" id="GO:0016020">
    <property type="term" value="C:membrane"/>
    <property type="evidence" value="ECO:0007669"/>
    <property type="project" value="UniProtKB-SubCell"/>
</dbReference>
<dbReference type="Gene3D" id="3.30.565.10">
    <property type="entry name" value="Histidine kinase-like ATPase, C-terminal domain"/>
    <property type="match status" value="1"/>
</dbReference>